<dbReference type="Gene3D" id="3.50.50.60">
    <property type="entry name" value="FAD/NAD(P)-binding domain"/>
    <property type="match status" value="1"/>
</dbReference>
<keyword evidence="4" id="KW-1185">Reference proteome</keyword>
<dbReference type="STRING" id="649638.Trad_0760"/>
<accession>D7CTZ7</accession>
<keyword evidence="1" id="KW-0285">Flavoprotein</keyword>
<dbReference type="PANTHER" id="PTHR48105">
    <property type="entry name" value="THIOREDOXIN REDUCTASE 1-RELATED-RELATED"/>
    <property type="match status" value="1"/>
</dbReference>
<evidence type="ECO:0000313" key="4">
    <source>
        <dbReference type="Proteomes" id="UP000000379"/>
    </source>
</evidence>
<dbReference type="EMBL" id="CP002049">
    <property type="protein sequence ID" value="ADI13895.1"/>
    <property type="molecule type" value="Genomic_DNA"/>
</dbReference>
<dbReference type="SUPFAM" id="SSF51905">
    <property type="entry name" value="FAD/NAD(P)-binding domain"/>
    <property type="match status" value="1"/>
</dbReference>
<reference evidence="3 4" key="2">
    <citation type="journal article" date="2011" name="Stand. Genomic Sci.">
        <title>Complete genome sequence of Truepera radiovictrix type strain (RQ-24).</title>
        <authorList>
            <person name="Ivanova N."/>
            <person name="Rohde C."/>
            <person name="Munk C."/>
            <person name="Nolan M."/>
            <person name="Lucas S."/>
            <person name="Del Rio T.G."/>
            <person name="Tice H."/>
            <person name="Deshpande S."/>
            <person name="Cheng J.F."/>
            <person name="Tapia R."/>
            <person name="Han C."/>
            <person name="Goodwin L."/>
            <person name="Pitluck S."/>
            <person name="Liolios K."/>
            <person name="Mavromatis K."/>
            <person name="Mikhailova N."/>
            <person name="Pati A."/>
            <person name="Chen A."/>
            <person name="Palaniappan K."/>
            <person name="Land M."/>
            <person name="Hauser L."/>
            <person name="Chang Y.J."/>
            <person name="Jeffries C.D."/>
            <person name="Brambilla E."/>
            <person name="Rohde M."/>
            <person name="Goker M."/>
            <person name="Tindall B.J."/>
            <person name="Woyke T."/>
            <person name="Bristow J."/>
            <person name="Eisen J.A."/>
            <person name="Markowitz V."/>
            <person name="Hugenholtz P."/>
            <person name="Kyrpides N.C."/>
            <person name="Klenk H.P."/>
            <person name="Lapidus A."/>
        </authorList>
    </citation>
    <scope>NUCLEOTIDE SEQUENCE [LARGE SCALE GENOMIC DNA]</scope>
    <source>
        <strain evidence="4">DSM 17093 / CIP 108686 / LMG 22925 / RQ-24</strain>
    </source>
</reference>
<proteinExistence type="predicted"/>
<dbReference type="InterPro" id="IPR050097">
    <property type="entry name" value="Ferredoxin-NADP_redctase_2"/>
</dbReference>
<sequence length="339" mass="37103">MLDAPPASPLDVAIIGAGPIGIEAAIRAKRAGLRYLLIDKGAVVDAIYRWPTFLTFFTTSERLEVGGHPFVTATDKPTRKEALDYYRKVAQREALHVRLYSPVTAVRRAPEGFELTLSPEHRPEERLRARTVVVATGYYDNPKRLGVPGEDLPSVSHYFDEAHPHWGRNVTIIGAGSSAADAALELFRAGAKVTMVHRGEGFRHSLKYWIRPNLENRIKEGSITAHFRTVVQAITPTEVVALKAGEELRIPTDVTFALTGYYAAPGRFLEGLGVETNPEDFSVALDPATFESNVPGLYFIGSAGFGTRTSDVFIENGLLHAAAAMADIARRLEQRPVGV</sequence>
<protein>
    <submittedName>
        <fullName evidence="3">FAD-dependent pyridine nucleotide-disulfide oxidoreductase</fullName>
    </submittedName>
</protein>
<dbReference type="InterPro" id="IPR023856">
    <property type="entry name" value="Bdr"/>
</dbReference>
<dbReference type="Pfam" id="PF13738">
    <property type="entry name" value="Pyr_redox_3"/>
    <property type="match status" value="1"/>
</dbReference>
<dbReference type="eggNOG" id="COG0492">
    <property type="taxonomic scope" value="Bacteria"/>
</dbReference>
<dbReference type="PRINTS" id="PR00469">
    <property type="entry name" value="PNDRDTASEII"/>
</dbReference>
<dbReference type="InterPro" id="IPR036188">
    <property type="entry name" value="FAD/NAD-bd_sf"/>
</dbReference>
<evidence type="ECO:0000256" key="2">
    <source>
        <dbReference type="ARBA" id="ARBA00023002"/>
    </source>
</evidence>
<dbReference type="GO" id="GO:0016491">
    <property type="term" value="F:oxidoreductase activity"/>
    <property type="evidence" value="ECO:0007669"/>
    <property type="project" value="UniProtKB-KW"/>
</dbReference>
<evidence type="ECO:0000313" key="3">
    <source>
        <dbReference type="EMBL" id="ADI13895.1"/>
    </source>
</evidence>
<name>D7CTZ7_TRURR</name>
<dbReference type="NCBIfam" id="TIGR04018">
    <property type="entry name" value="Bthiol_YpdA"/>
    <property type="match status" value="1"/>
</dbReference>
<dbReference type="OrthoDB" id="9778740at2"/>
<dbReference type="AlphaFoldDB" id="D7CTZ7"/>
<dbReference type="Proteomes" id="UP000000379">
    <property type="component" value="Chromosome"/>
</dbReference>
<keyword evidence="2" id="KW-0560">Oxidoreductase</keyword>
<dbReference type="RefSeq" id="WP_013177267.1">
    <property type="nucleotide sequence ID" value="NC_014221.1"/>
</dbReference>
<evidence type="ECO:0000256" key="1">
    <source>
        <dbReference type="ARBA" id="ARBA00022630"/>
    </source>
</evidence>
<gene>
    <name evidence="3" type="ordered locus">Trad_0760</name>
</gene>
<reference evidence="4" key="1">
    <citation type="submission" date="2010-05" db="EMBL/GenBank/DDBJ databases">
        <title>The complete genome of Truepera radiovictris DSM 17093.</title>
        <authorList>
            <consortium name="US DOE Joint Genome Institute (JGI-PGF)"/>
            <person name="Lucas S."/>
            <person name="Copeland A."/>
            <person name="Lapidus A."/>
            <person name="Glavina del Rio T."/>
            <person name="Dalin E."/>
            <person name="Tice H."/>
            <person name="Bruce D."/>
            <person name="Goodwin L."/>
            <person name="Pitluck S."/>
            <person name="Kyrpides N."/>
            <person name="Mavromatis K."/>
            <person name="Ovchinnikova G."/>
            <person name="Munk A.C."/>
            <person name="Detter J.C."/>
            <person name="Han C."/>
            <person name="Tapia R."/>
            <person name="Land M."/>
            <person name="Hauser L."/>
            <person name="Markowitz V."/>
            <person name="Cheng J.-F."/>
            <person name="Hugenholtz P."/>
            <person name="Woyke T."/>
            <person name="Wu D."/>
            <person name="Tindall B."/>
            <person name="Pomrenke H.G."/>
            <person name="Brambilla E."/>
            <person name="Klenk H.-P."/>
            <person name="Eisen J.A."/>
        </authorList>
    </citation>
    <scope>NUCLEOTIDE SEQUENCE [LARGE SCALE GENOMIC DNA]</scope>
    <source>
        <strain evidence="4">DSM 17093 / CIP 108686 / LMG 22925 / RQ-24</strain>
    </source>
</reference>
<dbReference type="PRINTS" id="PR00368">
    <property type="entry name" value="FADPNR"/>
</dbReference>
<dbReference type="HOGENOM" id="CLU_067342_0_0_0"/>
<organism evidence="3 4">
    <name type="scientific">Truepera radiovictrix (strain DSM 17093 / CIP 108686 / LMG 22925 / RQ-24)</name>
    <dbReference type="NCBI Taxonomy" id="649638"/>
    <lineage>
        <taxon>Bacteria</taxon>
        <taxon>Thermotogati</taxon>
        <taxon>Deinococcota</taxon>
        <taxon>Deinococci</taxon>
        <taxon>Trueperales</taxon>
        <taxon>Trueperaceae</taxon>
        <taxon>Truepera</taxon>
    </lineage>
</organism>
<dbReference type="KEGG" id="tra:Trad_0760"/>